<accession>A0A1H7FWD3</accession>
<dbReference type="STRING" id="1038014.SAMN04487910_0197"/>
<proteinExistence type="predicted"/>
<keyword evidence="1" id="KW-0812">Transmembrane</keyword>
<keyword evidence="3" id="KW-1185">Reference proteome</keyword>
<name>A0A1H7FWD3_AQUAM</name>
<keyword evidence="1" id="KW-0472">Membrane</keyword>
<reference evidence="2 3" key="1">
    <citation type="submission" date="2016-10" db="EMBL/GenBank/DDBJ databases">
        <authorList>
            <person name="de Groot N.N."/>
        </authorList>
    </citation>
    <scope>NUCLEOTIDE SEQUENCE [LARGE SCALE GENOMIC DNA]</scope>
    <source>
        <strain evidence="2 3">DSM 25232</strain>
    </source>
</reference>
<feature type="transmembrane region" description="Helical" evidence="1">
    <location>
        <begin position="230"/>
        <end position="253"/>
    </location>
</feature>
<evidence type="ECO:0000313" key="2">
    <source>
        <dbReference type="EMBL" id="SEK30104.1"/>
    </source>
</evidence>
<protein>
    <submittedName>
        <fullName evidence="2">Fimbrial assembly protein (PilN)</fullName>
    </submittedName>
</protein>
<dbReference type="Pfam" id="PF05137">
    <property type="entry name" value="PilN"/>
    <property type="match status" value="1"/>
</dbReference>
<gene>
    <name evidence="2" type="ORF">SAMN04487910_0197</name>
</gene>
<organism evidence="2 3">
    <name type="scientific">Aquimarina amphilecti</name>
    <dbReference type="NCBI Taxonomy" id="1038014"/>
    <lineage>
        <taxon>Bacteria</taxon>
        <taxon>Pseudomonadati</taxon>
        <taxon>Bacteroidota</taxon>
        <taxon>Flavobacteriia</taxon>
        <taxon>Flavobacteriales</taxon>
        <taxon>Flavobacteriaceae</taxon>
        <taxon>Aquimarina</taxon>
    </lineage>
</organism>
<sequence>MIYNILNSILLGNKIQSVQIRLDGDQKDFNFIELHKKKKSISIINRYSTKSFEDLITKLSKNKPVILSITGQGILSKKVKNEKGFQSKILFNADPNDFYWNEYIEEEEIYVSVARKDIIDKEIALFDKVQIPIIDFTVGPFISTSVKPLIEEDTIHTDTTTLYFEKESLLDFEQKKGQDVLEYVVGDEIIFNTDILGFASTLNYLYPNDKIISETSLIASRREEFRYKKAFNIVGVFTLSFFLVSLLLSYILLGNYQSAHHKIQVALGEQNVAYSKLVSLENDKENKEAILNQSGLSDSNFLSFYISKITKEVPDEINLKVLTVFPAKSKIKSEQRIYFENNVIEIEGYAQSNDQFSSWIKVLKTELWIKNLEIISFQRENRTNSFKIKLILKFDV</sequence>
<dbReference type="EMBL" id="FOAB01000001">
    <property type="protein sequence ID" value="SEK30104.1"/>
    <property type="molecule type" value="Genomic_DNA"/>
</dbReference>
<keyword evidence="1" id="KW-1133">Transmembrane helix</keyword>
<dbReference type="Proteomes" id="UP000198521">
    <property type="component" value="Unassembled WGS sequence"/>
</dbReference>
<dbReference type="RefSeq" id="WP_091404266.1">
    <property type="nucleotide sequence ID" value="NZ_FOAB01000001.1"/>
</dbReference>
<dbReference type="AlphaFoldDB" id="A0A1H7FWD3"/>
<dbReference type="InterPro" id="IPR007813">
    <property type="entry name" value="PilN"/>
</dbReference>
<evidence type="ECO:0000313" key="3">
    <source>
        <dbReference type="Proteomes" id="UP000198521"/>
    </source>
</evidence>
<evidence type="ECO:0000256" key="1">
    <source>
        <dbReference type="SAM" id="Phobius"/>
    </source>
</evidence>
<dbReference type="OrthoDB" id="1419532at2"/>